<reference evidence="2" key="2">
    <citation type="journal article" date="2015" name="Data Brief">
        <title>Shoot transcriptome of the giant reed, Arundo donax.</title>
        <authorList>
            <person name="Barrero R.A."/>
            <person name="Guerrero F.D."/>
            <person name="Moolhuijzen P."/>
            <person name="Goolsby J.A."/>
            <person name="Tidwell J."/>
            <person name="Bellgard S.E."/>
            <person name="Bellgard M.I."/>
        </authorList>
    </citation>
    <scope>NUCLEOTIDE SEQUENCE</scope>
    <source>
        <tissue evidence="2">Shoot tissue taken approximately 20 cm above the soil surface</tissue>
    </source>
</reference>
<evidence type="ECO:0000256" key="1">
    <source>
        <dbReference type="SAM" id="MobiDB-lite"/>
    </source>
</evidence>
<proteinExistence type="predicted"/>
<organism evidence="2">
    <name type="scientific">Arundo donax</name>
    <name type="common">Giant reed</name>
    <name type="synonym">Donax arundinaceus</name>
    <dbReference type="NCBI Taxonomy" id="35708"/>
    <lineage>
        <taxon>Eukaryota</taxon>
        <taxon>Viridiplantae</taxon>
        <taxon>Streptophyta</taxon>
        <taxon>Embryophyta</taxon>
        <taxon>Tracheophyta</taxon>
        <taxon>Spermatophyta</taxon>
        <taxon>Magnoliopsida</taxon>
        <taxon>Liliopsida</taxon>
        <taxon>Poales</taxon>
        <taxon>Poaceae</taxon>
        <taxon>PACMAD clade</taxon>
        <taxon>Arundinoideae</taxon>
        <taxon>Arundineae</taxon>
        <taxon>Arundo</taxon>
    </lineage>
</organism>
<accession>A0A0A8YYU5</accession>
<dbReference type="AlphaFoldDB" id="A0A0A8YYU5"/>
<dbReference type="EMBL" id="GBRH01270108">
    <property type="protein sequence ID" value="JAD27787.1"/>
    <property type="molecule type" value="Transcribed_RNA"/>
</dbReference>
<evidence type="ECO:0000313" key="2">
    <source>
        <dbReference type="EMBL" id="JAD27787.1"/>
    </source>
</evidence>
<reference evidence="2" key="1">
    <citation type="submission" date="2014-09" db="EMBL/GenBank/DDBJ databases">
        <authorList>
            <person name="Magalhaes I.L.F."/>
            <person name="Oliveira U."/>
            <person name="Santos F.R."/>
            <person name="Vidigal T.H.D.A."/>
            <person name="Brescovit A.D."/>
            <person name="Santos A.J."/>
        </authorList>
    </citation>
    <scope>NUCLEOTIDE SEQUENCE</scope>
    <source>
        <tissue evidence="2">Shoot tissue taken approximately 20 cm above the soil surface</tissue>
    </source>
</reference>
<name>A0A0A8YYU5_ARUDO</name>
<protein>
    <submittedName>
        <fullName evidence="2">Uncharacterized protein</fullName>
    </submittedName>
</protein>
<feature type="region of interest" description="Disordered" evidence="1">
    <location>
        <begin position="64"/>
        <end position="89"/>
    </location>
</feature>
<sequence length="89" mass="8809">MHSSAMPRRIAYRSSSGIADMLLLGRSTAAPTGDGGAGTASCIAAMLPERSTAPGAVGSESIAAAAQPDRSKGAGAPGCESIVARNHNR</sequence>